<protein>
    <submittedName>
        <fullName evidence="2">DUF4240 domain-containing protein</fullName>
    </submittedName>
</protein>
<evidence type="ECO:0000313" key="3">
    <source>
        <dbReference type="Proteomes" id="UP000249340"/>
    </source>
</evidence>
<dbReference type="InterPro" id="IPR025334">
    <property type="entry name" value="DUF4240"/>
</dbReference>
<dbReference type="EMBL" id="CP031264">
    <property type="protein sequence ID" value="AXI80164.1"/>
    <property type="molecule type" value="Genomic_DNA"/>
</dbReference>
<gene>
    <name evidence="2" type="ORF">C7M71_024990</name>
</gene>
<name>A0A345T2F9_9ACTN</name>
<evidence type="ECO:0000259" key="1">
    <source>
        <dbReference type="Pfam" id="PF14024"/>
    </source>
</evidence>
<reference evidence="3" key="1">
    <citation type="submission" date="2018-07" db="EMBL/GenBank/DDBJ databases">
        <title>Streptacidiphilus bronchialis DSM 106435 chromosome.</title>
        <authorList>
            <person name="Batra D."/>
            <person name="Gulvik C.A."/>
        </authorList>
    </citation>
    <scope>NUCLEOTIDE SEQUENCE [LARGE SCALE GENOMIC DNA]</scope>
    <source>
        <strain evidence="3">DSM 106435</strain>
    </source>
</reference>
<proteinExistence type="predicted"/>
<accession>A0A345T2F9</accession>
<dbReference type="OrthoDB" id="6200718at2"/>
<dbReference type="AlphaFoldDB" id="A0A345T2F9"/>
<sequence length="195" mass="21604">MNIDDFWTVIETARTDAASASGDPGQAFASALVERLAATSKQTILEYQQRFDQLHGAIYRWDMWAAGYLIGGGCSDDAFMDFRAGLIAQGRQWYERAATAPDVLAQHPDVIAAAAEGSDEALFNETVNYAASYAYERIHGDEDDCTFYDDYDQFCGPRTDQAPADMGESFDFDDASEMQSRFPGLARLFLEHSEA</sequence>
<feature type="domain" description="DUF4240" evidence="1">
    <location>
        <begin position="1"/>
        <end position="137"/>
    </location>
</feature>
<keyword evidence="3" id="KW-1185">Reference proteome</keyword>
<organism evidence="2 3">
    <name type="scientific">Peterkaempfera bronchialis</name>
    <dbReference type="NCBI Taxonomy" id="2126346"/>
    <lineage>
        <taxon>Bacteria</taxon>
        <taxon>Bacillati</taxon>
        <taxon>Actinomycetota</taxon>
        <taxon>Actinomycetes</taxon>
        <taxon>Kitasatosporales</taxon>
        <taxon>Streptomycetaceae</taxon>
        <taxon>Peterkaempfera</taxon>
    </lineage>
</organism>
<evidence type="ECO:0000313" key="2">
    <source>
        <dbReference type="EMBL" id="AXI80164.1"/>
    </source>
</evidence>
<dbReference type="Pfam" id="PF14024">
    <property type="entry name" value="DUF4240"/>
    <property type="match status" value="1"/>
</dbReference>
<dbReference type="Proteomes" id="UP000249340">
    <property type="component" value="Chromosome"/>
</dbReference>
<dbReference type="RefSeq" id="WP_111489062.1">
    <property type="nucleotide sequence ID" value="NZ_CP031264.1"/>
</dbReference>
<dbReference type="KEGG" id="stri:C7M71_024990"/>